<evidence type="ECO:0000313" key="4">
    <source>
        <dbReference type="EMBL" id="GLB47110.1"/>
    </source>
</evidence>
<reference evidence="4" key="1">
    <citation type="submission" date="2022-07" db="EMBL/GenBank/DDBJ databases">
        <authorList>
            <person name="Kouya T."/>
            <person name="Ishiyama Y."/>
        </authorList>
    </citation>
    <scope>NUCLEOTIDE SEQUENCE</scope>
    <source>
        <strain evidence="4">WR16-4</strain>
    </source>
</reference>
<evidence type="ECO:0000313" key="5">
    <source>
        <dbReference type="Proteomes" id="UP001144204"/>
    </source>
</evidence>
<dbReference type="GO" id="GO:0004040">
    <property type="term" value="F:amidase activity"/>
    <property type="evidence" value="ECO:0007669"/>
    <property type="project" value="InterPro"/>
</dbReference>
<sequence>MKKIKIGIKSLLIMLMVLCGLFAGKTVLADTSSSVQANFIQQLSPIVKSVSKKYNLYASIMMAQAALESDWGQSQLAVQANNYFGMKGSYNGQSISMPTAEYNSNGQLYYTNANFKKYPNVYDSIDDNGNLLRNGTSWDNNYYSGSHKENAATFEDAAKSLVGKYATSPQYANLLINLINQYGWSNLDQTINQIVNDANHPKHHKNKKKHHPKAVYAKVKLTEVDPEKWSLSSNYQREQLYRDIPNTKKRVVKSPWINHNSYAGQKVYVDAIAQANFKKKTTTWYRLRFKNSNRVRKYWVSRPALNLPKITYYKIKTSLLINHQDNEVIYNHVMGDPALARPVSNTNKLSKNQYMSNYMAIVNDNGSESIWYRIRLNKHRNGWGNANYLFNNKRVQYINDRSKRNLNNHYGEYDLYEHIPGTRRRIKTFKWAEVGNQVKNNTVNSNLLAIRNAYQSIWVRIMINHRNYWISQQAFN</sequence>
<gene>
    <name evidence="4" type="ORF">WR164_10890</name>
</gene>
<dbReference type="Gene3D" id="1.10.530.10">
    <property type="match status" value="1"/>
</dbReference>
<evidence type="ECO:0000256" key="1">
    <source>
        <dbReference type="ARBA" id="ARBA00010266"/>
    </source>
</evidence>
<evidence type="ECO:0000256" key="2">
    <source>
        <dbReference type="ARBA" id="ARBA00022801"/>
    </source>
</evidence>
<feature type="domain" description="Mannosyl-glycoprotein endo-beta-N-acetylglucosamidase-like" evidence="3">
    <location>
        <begin position="28"/>
        <end position="188"/>
    </location>
</feature>
<protein>
    <submittedName>
        <fullName evidence="4">Autolysin</fullName>
    </submittedName>
</protein>
<dbReference type="InterPro" id="IPR051056">
    <property type="entry name" value="Glycosyl_Hydrolase_73"/>
</dbReference>
<dbReference type="EMBL" id="BRPL01000002">
    <property type="protein sequence ID" value="GLB47110.1"/>
    <property type="molecule type" value="Genomic_DNA"/>
</dbReference>
<dbReference type="Pfam" id="PF01832">
    <property type="entry name" value="Glucosaminidase"/>
    <property type="match status" value="1"/>
</dbReference>
<dbReference type="SMART" id="SM00047">
    <property type="entry name" value="LYZ2"/>
    <property type="match status" value="1"/>
</dbReference>
<dbReference type="AlphaFoldDB" id="A0A9W6B1E0"/>
<reference evidence="4" key="2">
    <citation type="journal article" date="2023" name="PLoS ONE">
        <title>Philodulcilactobacillus myokoensis gen. nov., sp. nov., a fructophilic, acidophilic, and agar-phobic lactic acid bacterium isolated from fermented vegetable extracts.</title>
        <authorList>
            <person name="Kouya T."/>
            <person name="Ishiyama Y."/>
            <person name="Ohashi S."/>
            <person name="Kumakubo R."/>
            <person name="Yamazaki T."/>
            <person name="Otaki T."/>
        </authorList>
    </citation>
    <scope>NUCLEOTIDE SEQUENCE</scope>
    <source>
        <strain evidence="4">WR16-4</strain>
    </source>
</reference>
<proteinExistence type="inferred from homology"/>
<accession>A0A9W6B1E0</accession>
<keyword evidence="5" id="KW-1185">Reference proteome</keyword>
<dbReference type="PANTHER" id="PTHR33308:SF9">
    <property type="entry name" value="PEPTIDOGLYCAN HYDROLASE FLGJ"/>
    <property type="match status" value="1"/>
</dbReference>
<keyword evidence="2" id="KW-0378">Hydrolase</keyword>
<dbReference type="Proteomes" id="UP001144204">
    <property type="component" value="Unassembled WGS sequence"/>
</dbReference>
<organism evidence="4 5">
    <name type="scientific">Philodulcilactobacillus myokoensis</name>
    <dbReference type="NCBI Taxonomy" id="2929573"/>
    <lineage>
        <taxon>Bacteria</taxon>
        <taxon>Bacillati</taxon>
        <taxon>Bacillota</taxon>
        <taxon>Bacilli</taxon>
        <taxon>Lactobacillales</taxon>
        <taxon>Lactobacillaceae</taxon>
        <taxon>Philodulcilactobacillus</taxon>
    </lineage>
</organism>
<name>A0A9W6B1E0_9LACO</name>
<evidence type="ECO:0000259" key="3">
    <source>
        <dbReference type="SMART" id="SM00047"/>
    </source>
</evidence>
<comment type="similarity">
    <text evidence="1">Belongs to the glycosyl hydrolase 73 family.</text>
</comment>
<dbReference type="RefSeq" id="WP_286136568.1">
    <property type="nucleotide sequence ID" value="NZ_BRPL01000002.1"/>
</dbReference>
<dbReference type="Gene3D" id="4.10.80.30">
    <property type="entry name" value="DNA polymerase, domain 6"/>
    <property type="match status" value="1"/>
</dbReference>
<dbReference type="InterPro" id="IPR002901">
    <property type="entry name" value="MGlyc_endo_b_GlcNAc-like_dom"/>
</dbReference>
<dbReference type="PANTHER" id="PTHR33308">
    <property type="entry name" value="PEPTIDOGLYCAN HYDROLASE FLGJ"/>
    <property type="match status" value="1"/>
</dbReference>
<comment type="caution">
    <text evidence="4">The sequence shown here is derived from an EMBL/GenBank/DDBJ whole genome shotgun (WGS) entry which is preliminary data.</text>
</comment>
<dbReference type="PRINTS" id="PR01002">
    <property type="entry name" value="FLGFLGJ"/>
</dbReference>